<evidence type="ECO:0000256" key="6">
    <source>
        <dbReference type="ARBA" id="ARBA00009320"/>
    </source>
</evidence>
<dbReference type="InterPro" id="IPR005785">
    <property type="entry name" value="B_amino_transI"/>
</dbReference>
<dbReference type="GO" id="GO:0009098">
    <property type="term" value="P:L-leucine biosynthetic process"/>
    <property type="evidence" value="ECO:0007669"/>
    <property type="project" value="UniProtKB-UniPathway"/>
</dbReference>
<dbReference type="Gene3D" id="3.20.10.10">
    <property type="entry name" value="D-amino Acid Aminotransferase, subunit A, domain 2"/>
    <property type="match status" value="1"/>
</dbReference>
<evidence type="ECO:0000256" key="2">
    <source>
        <dbReference type="ARBA" id="ARBA00003109"/>
    </source>
</evidence>
<evidence type="ECO:0000256" key="15">
    <source>
        <dbReference type="RuleBase" id="RU004106"/>
    </source>
</evidence>
<evidence type="ECO:0000256" key="5">
    <source>
        <dbReference type="ARBA" id="ARBA00005072"/>
    </source>
</evidence>
<dbReference type="UniPathway" id="UPA00048">
    <property type="reaction ID" value="UER00073"/>
</dbReference>
<dbReference type="GO" id="GO:0009099">
    <property type="term" value="P:L-valine biosynthetic process"/>
    <property type="evidence" value="ECO:0007669"/>
    <property type="project" value="UniProtKB-UniPathway"/>
</dbReference>
<comment type="pathway">
    <text evidence="4 17">Amino-acid biosynthesis; L-valine biosynthesis; L-valine from pyruvate: step 4/4.</text>
</comment>
<reference evidence="18 19" key="1">
    <citation type="journal article" date="2016" name="Nat. Commun.">
        <title>Thousands of microbial genomes shed light on interconnected biogeochemical processes in an aquifer system.</title>
        <authorList>
            <person name="Anantharaman K."/>
            <person name="Brown C.T."/>
            <person name="Hug L.A."/>
            <person name="Sharon I."/>
            <person name="Castelle C.J."/>
            <person name="Probst A.J."/>
            <person name="Thomas B.C."/>
            <person name="Singh A."/>
            <person name="Wilkins M.J."/>
            <person name="Karaoz U."/>
            <person name="Brodie E.L."/>
            <person name="Williams K.H."/>
            <person name="Hubbard S.S."/>
            <person name="Banfield J.F."/>
        </authorList>
    </citation>
    <scope>NUCLEOTIDE SEQUENCE [LARGE SCALE GENOMIC DNA]</scope>
</reference>
<dbReference type="GO" id="GO:0009097">
    <property type="term" value="P:isoleucine biosynthetic process"/>
    <property type="evidence" value="ECO:0007669"/>
    <property type="project" value="UniProtKB-UniPathway"/>
</dbReference>
<comment type="caution">
    <text evidence="18">The sequence shown here is derived from an EMBL/GenBank/DDBJ whole genome shotgun (WGS) entry which is preliminary data.</text>
</comment>
<evidence type="ECO:0000256" key="8">
    <source>
        <dbReference type="ARBA" id="ARBA00022605"/>
    </source>
</evidence>
<dbReference type="InterPro" id="IPR036038">
    <property type="entry name" value="Aminotransferase-like"/>
</dbReference>
<name>A0A1F6B9C0_9BACT</name>
<comment type="pathway">
    <text evidence="3 17">Amino-acid biosynthesis; L-isoleucine biosynthesis; L-isoleucine from 2-oxobutanoate: step 4/4.</text>
</comment>
<evidence type="ECO:0000256" key="13">
    <source>
        <dbReference type="ARBA" id="ARBA00048798"/>
    </source>
</evidence>
<dbReference type="NCBIfam" id="TIGR01122">
    <property type="entry name" value="ilvE_I"/>
    <property type="match status" value="1"/>
</dbReference>
<evidence type="ECO:0000256" key="12">
    <source>
        <dbReference type="ARBA" id="ARBA00048212"/>
    </source>
</evidence>
<dbReference type="GO" id="GO:0052656">
    <property type="term" value="F:L-isoleucine-2-oxoglutarate transaminase activity"/>
    <property type="evidence" value="ECO:0007669"/>
    <property type="project" value="RHEA"/>
</dbReference>
<dbReference type="FunFam" id="3.20.10.10:FF:000002">
    <property type="entry name" value="D-alanine aminotransferase"/>
    <property type="match status" value="1"/>
</dbReference>
<keyword evidence="8 17" id="KW-0028">Amino-acid biosynthesis</keyword>
<dbReference type="UniPathway" id="UPA00049">
    <property type="reaction ID" value="UER00062"/>
</dbReference>
<keyword evidence="11 17" id="KW-0100">Branched-chain amino acid biosynthesis</keyword>
<dbReference type="STRING" id="1798391.A2968_01035"/>
<dbReference type="Gene3D" id="3.30.470.10">
    <property type="match status" value="1"/>
</dbReference>
<evidence type="ECO:0000256" key="11">
    <source>
        <dbReference type="ARBA" id="ARBA00023304"/>
    </source>
</evidence>
<dbReference type="InterPro" id="IPR043132">
    <property type="entry name" value="BCAT-like_C"/>
</dbReference>
<dbReference type="Proteomes" id="UP000176228">
    <property type="component" value="Unassembled WGS sequence"/>
</dbReference>
<dbReference type="Pfam" id="PF01063">
    <property type="entry name" value="Aminotran_4"/>
    <property type="match status" value="1"/>
</dbReference>
<dbReference type="SUPFAM" id="SSF56752">
    <property type="entry name" value="D-aminoacid aminotransferase-like PLP-dependent enzymes"/>
    <property type="match status" value="1"/>
</dbReference>
<dbReference type="PANTHER" id="PTHR42743:SF4">
    <property type="entry name" value="BRANCHED-CHAIN-AMINO-ACID AMINOTRANSFERASE-RELATED"/>
    <property type="match status" value="1"/>
</dbReference>
<comment type="function">
    <text evidence="2 17">Acts on leucine, isoleucine and valine.</text>
</comment>
<dbReference type="UniPathway" id="UPA00047">
    <property type="reaction ID" value="UER00058"/>
</dbReference>
<dbReference type="InterPro" id="IPR018300">
    <property type="entry name" value="Aminotrans_IV_CS"/>
</dbReference>
<comment type="cofactor">
    <cofactor evidence="1 16">
        <name>pyridoxal 5'-phosphate</name>
        <dbReference type="ChEBI" id="CHEBI:597326"/>
    </cofactor>
</comment>
<comment type="catalytic activity">
    <reaction evidence="14 17">
        <text>L-leucine + 2-oxoglutarate = 4-methyl-2-oxopentanoate + L-glutamate</text>
        <dbReference type="Rhea" id="RHEA:18321"/>
        <dbReference type="ChEBI" id="CHEBI:16810"/>
        <dbReference type="ChEBI" id="CHEBI:17865"/>
        <dbReference type="ChEBI" id="CHEBI:29985"/>
        <dbReference type="ChEBI" id="CHEBI:57427"/>
        <dbReference type="EC" id="2.6.1.42"/>
    </reaction>
</comment>
<evidence type="ECO:0000256" key="3">
    <source>
        <dbReference type="ARBA" id="ARBA00004824"/>
    </source>
</evidence>
<evidence type="ECO:0000256" key="9">
    <source>
        <dbReference type="ARBA" id="ARBA00022679"/>
    </source>
</evidence>
<dbReference type="EMBL" id="MFJU01000039">
    <property type="protein sequence ID" value="OGG33516.1"/>
    <property type="molecule type" value="Genomic_DNA"/>
</dbReference>
<dbReference type="EC" id="2.6.1.42" evidence="17"/>
<evidence type="ECO:0000313" key="18">
    <source>
        <dbReference type="EMBL" id="OGG33516.1"/>
    </source>
</evidence>
<comment type="catalytic activity">
    <reaction evidence="13 17">
        <text>L-isoleucine + 2-oxoglutarate = (S)-3-methyl-2-oxopentanoate + L-glutamate</text>
        <dbReference type="Rhea" id="RHEA:24801"/>
        <dbReference type="ChEBI" id="CHEBI:16810"/>
        <dbReference type="ChEBI" id="CHEBI:29985"/>
        <dbReference type="ChEBI" id="CHEBI:35146"/>
        <dbReference type="ChEBI" id="CHEBI:58045"/>
        <dbReference type="EC" id="2.6.1.42"/>
    </reaction>
</comment>
<evidence type="ECO:0000313" key="19">
    <source>
        <dbReference type="Proteomes" id="UP000176228"/>
    </source>
</evidence>
<accession>A0A1F6B9C0</accession>
<dbReference type="InterPro" id="IPR050571">
    <property type="entry name" value="Class-IV_PLP-Dep_Aminotrnsfr"/>
</dbReference>
<gene>
    <name evidence="17" type="primary">ilvE</name>
    <name evidence="18" type="ORF">A2968_01035</name>
</gene>
<protein>
    <recommendedName>
        <fullName evidence="17">Branched-chain-amino-acid aminotransferase</fullName>
        <shortName evidence="17">BCAT</shortName>
        <ecNumber evidence="17">2.6.1.42</ecNumber>
    </recommendedName>
</protein>
<evidence type="ECO:0000256" key="4">
    <source>
        <dbReference type="ARBA" id="ARBA00004931"/>
    </source>
</evidence>
<dbReference type="GO" id="GO:0052654">
    <property type="term" value="F:L-leucine-2-oxoglutarate transaminase activity"/>
    <property type="evidence" value="ECO:0007669"/>
    <property type="project" value="RHEA"/>
</dbReference>
<comment type="similarity">
    <text evidence="6 15">Belongs to the class-IV pyridoxal-phosphate-dependent aminotransferase family.</text>
</comment>
<dbReference type="InterPro" id="IPR043131">
    <property type="entry name" value="BCAT-like_N"/>
</dbReference>
<proteinExistence type="inferred from homology"/>
<dbReference type="NCBIfam" id="NF005146">
    <property type="entry name" value="PRK06606.1"/>
    <property type="match status" value="1"/>
</dbReference>
<sequence length="306" mass="33957">MSDSFLPFAYFQGKIIPAELAKVSIMTNALQYGNAVFAGIRGYQTSGKKSSHIFRLADHYSRFLNSLKILNTKIPYNHAKLVEVTLELAKKNNAKTDFYIRPIAYAANFELSPDLSRLTFDFAIYMIPLGEYLPIHKGLKLMISSWTRINDNMIPSRAKITGGYINSSLAKADAVNLGFDDALMMTQDGHIAEGSAANFFMVRDGVLITSPRSADILEGITRRSIIQLAQDLSIPISERMIDRTESYIADEAFLSGTGAQLAWIASIDSRTIGTGKMGPVTGKLQKLFFSIVRGNERKYSSWLSKV</sequence>
<evidence type="ECO:0000256" key="17">
    <source>
        <dbReference type="RuleBase" id="RU364094"/>
    </source>
</evidence>
<dbReference type="GO" id="GO:0052655">
    <property type="term" value="F:L-valine-2-oxoglutarate transaminase activity"/>
    <property type="evidence" value="ECO:0007669"/>
    <property type="project" value="RHEA"/>
</dbReference>
<evidence type="ECO:0000256" key="10">
    <source>
        <dbReference type="ARBA" id="ARBA00022898"/>
    </source>
</evidence>
<comment type="catalytic activity">
    <reaction evidence="12 17">
        <text>L-valine + 2-oxoglutarate = 3-methyl-2-oxobutanoate + L-glutamate</text>
        <dbReference type="Rhea" id="RHEA:24813"/>
        <dbReference type="ChEBI" id="CHEBI:11851"/>
        <dbReference type="ChEBI" id="CHEBI:16810"/>
        <dbReference type="ChEBI" id="CHEBI:29985"/>
        <dbReference type="ChEBI" id="CHEBI:57762"/>
        <dbReference type="EC" id="2.6.1.42"/>
    </reaction>
</comment>
<keyword evidence="7 17" id="KW-0032">Aminotransferase</keyword>
<evidence type="ECO:0000256" key="1">
    <source>
        <dbReference type="ARBA" id="ARBA00001933"/>
    </source>
</evidence>
<comment type="pathway">
    <text evidence="5 17">Amino-acid biosynthesis; L-leucine biosynthesis; L-leucine from 3-methyl-2-oxobutanoate: step 4/4.</text>
</comment>
<organism evidence="18 19">
    <name type="scientific">Candidatus Gottesmanbacteria bacterium RIFCSPLOWO2_01_FULL_42_22</name>
    <dbReference type="NCBI Taxonomy" id="1798391"/>
    <lineage>
        <taxon>Bacteria</taxon>
        <taxon>Candidatus Gottesmaniibacteriota</taxon>
    </lineage>
</organism>
<dbReference type="AlphaFoldDB" id="A0A1F6B9C0"/>
<keyword evidence="10 16" id="KW-0663">Pyridoxal phosphate</keyword>
<evidence type="ECO:0000256" key="16">
    <source>
        <dbReference type="RuleBase" id="RU004516"/>
    </source>
</evidence>
<evidence type="ECO:0000256" key="7">
    <source>
        <dbReference type="ARBA" id="ARBA00022576"/>
    </source>
</evidence>
<dbReference type="InterPro" id="IPR001544">
    <property type="entry name" value="Aminotrans_IV"/>
</dbReference>
<dbReference type="PANTHER" id="PTHR42743">
    <property type="entry name" value="AMINO-ACID AMINOTRANSFERASE"/>
    <property type="match status" value="1"/>
</dbReference>
<keyword evidence="9 17" id="KW-0808">Transferase</keyword>
<evidence type="ECO:0000256" key="14">
    <source>
        <dbReference type="ARBA" id="ARBA00049229"/>
    </source>
</evidence>
<dbReference type="PROSITE" id="PS00770">
    <property type="entry name" value="AA_TRANSFER_CLASS_4"/>
    <property type="match status" value="1"/>
</dbReference>